<organism evidence="1 2">
    <name type="scientific">Pararge aegeria aegeria</name>
    <dbReference type="NCBI Taxonomy" id="348720"/>
    <lineage>
        <taxon>Eukaryota</taxon>
        <taxon>Metazoa</taxon>
        <taxon>Ecdysozoa</taxon>
        <taxon>Arthropoda</taxon>
        <taxon>Hexapoda</taxon>
        <taxon>Insecta</taxon>
        <taxon>Pterygota</taxon>
        <taxon>Neoptera</taxon>
        <taxon>Endopterygota</taxon>
        <taxon>Lepidoptera</taxon>
        <taxon>Glossata</taxon>
        <taxon>Ditrysia</taxon>
        <taxon>Papilionoidea</taxon>
        <taxon>Nymphalidae</taxon>
        <taxon>Satyrinae</taxon>
        <taxon>Satyrini</taxon>
        <taxon>Parargina</taxon>
        <taxon>Pararge</taxon>
    </lineage>
</organism>
<protein>
    <submittedName>
        <fullName evidence="1">Jg26583 protein</fullName>
    </submittedName>
</protein>
<dbReference type="EMBL" id="CAKXAJ010018399">
    <property type="protein sequence ID" value="CAH2217685.1"/>
    <property type="molecule type" value="Genomic_DNA"/>
</dbReference>
<reference evidence="1" key="1">
    <citation type="submission" date="2022-03" db="EMBL/GenBank/DDBJ databases">
        <authorList>
            <person name="Lindestad O."/>
        </authorList>
    </citation>
    <scope>NUCLEOTIDE SEQUENCE</scope>
</reference>
<sequence>MINPYIAEDPSCPECGEVETSFNFIAECPMLRAEMRVELTSTSVGYNFIGESFCEFMFGGFFFHAESDQQKTGGMGAPAGDGYRL</sequence>
<keyword evidence="2" id="KW-1185">Reference proteome</keyword>
<gene>
    <name evidence="1" type="primary">jg26583</name>
    <name evidence="1" type="ORF">PAEG_LOCUS5568</name>
</gene>
<dbReference type="AlphaFoldDB" id="A0A8S4QT30"/>
<evidence type="ECO:0000313" key="1">
    <source>
        <dbReference type="EMBL" id="CAH2217685.1"/>
    </source>
</evidence>
<accession>A0A8S4QT30</accession>
<name>A0A8S4QT30_9NEOP</name>
<proteinExistence type="predicted"/>
<comment type="caution">
    <text evidence="1">The sequence shown here is derived from an EMBL/GenBank/DDBJ whole genome shotgun (WGS) entry which is preliminary data.</text>
</comment>
<evidence type="ECO:0000313" key="2">
    <source>
        <dbReference type="Proteomes" id="UP000838756"/>
    </source>
</evidence>
<dbReference type="Proteomes" id="UP000838756">
    <property type="component" value="Unassembled WGS sequence"/>
</dbReference>
<dbReference type="OrthoDB" id="5419617at2759"/>